<dbReference type="FunFam" id="3.60.150.10:FF:000002">
    <property type="entry name" value="Chorismate synthase"/>
    <property type="match status" value="1"/>
</dbReference>
<comment type="pathway">
    <text evidence="1 11 12">Metabolic intermediate biosynthesis; chorismate biosynthesis; chorismate from D-erythrose 4-phosphate and phosphoenolpyruvate: step 7/7.</text>
</comment>
<evidence type="ECO:0000256" key="1">
    <source>
        <dbReference type="ARBA" id="ARBA00005044"/>
    </source>
</evidence>
<dbReference type="GO" id="GO:0005829">
    <property type="term" value="C:cytosol"/>
    <property type="evidence" value="ECO:0007669"/>
    <property type="project" value="TreeGrafter"/>
</dbReference>
<evidence type="ECO:0000256" key="11">
    <source>
        <dbReference type="HAMAP-Rule" id="MF_00300"/>
    </source>
</evidence>
<evidence type="ECO:0000313" key="14">
    <source>
        <dbReference type="Proteomes" id="UP000219573"/>
    </source>
</evidence>
<comment type="similarity">
    <text evidence="2 11 12">Belongs to the chorismate synthase family.</text>
</comment>
<evidence type="ECO:0000256" key="10">
    <source>
        <dbReference type="ARBA" id="ARBA00023239"/>
    </source>
</evidence>
<evidence type="ECO:0000256" key="3">
    <source>
        <dbReference type="ARBA" id="ARBA00013036"/>
    </source>
</evidence>
<dbReference type="Proteomes" id="UP000219573">
    <property type="component" value="Unassembled WGS sequence"/>
</dbReference>
<dbReference type="GO" id="GO:0009423">
    <property type="term" value="P:chorismate biosynthetic process"/>
    <property type="evidence" value="ECO:0007669"/>
    <property type="project" value="UniProtKB-UniRule"/>
</dbReference>
<dbReference type="GO" id="GO:0009073">
    <property type="term" value="P:aromatic amino acid family biosynthetic process"/>
    <property type="evidence" value="ECO:0007669"/>
    <property type="project" value="UniProtKB-KW"/>
</dbReference>
<feature type="binding site" evidence="11">
    <location>
        <begin position="266"/>
        <end position="267"/>
    </location>
    <ligand>
        <name>FMN</name>
        <dbReference type="ChEBI" id="CHEBI:58210"/>
    </ligand>
</feature>
<evidence type="ECO:0000256" key="7">
    <source>
        <dbReference type="ARBA" id="ARBA00022827"/>
    </source>
</evidence>
<dbReference type="PIRSF" id="PIRSF001456">
    <property type="entry name" value="Chorismate_synth"/>
    <property type="match status" value="1"/>
</dbReference>
<dbReference type="GO" id="GO:0010181">
    <property type="term" value="F:FMN binding"/>
    <property type="evidence" value="ECO:0007669"/>
    <property type="project" value="TreeGrafter"/>
</dbReference>
<keyword evidence="6 11" id="KW-0288">FMN</keyword>
<dbReference type="Gene3D" id="3.60.150.10">
    <property type="entry name" value="Chorismate synthase AroC"/>
    <property type="match status" value="1"/>
</dbReference>
<comment type="catalytic activity">
    <reaction evidence="11 12">
        <text>5-O-(1-carboxyvinyl)-3-phosphoshikimate = chorismate + phosphate</text>
        <dbReference type="Rhea" id="RHEA:21020"/>
        <dbReference type="ChEBI" id="CHEBI:29748"/>
        <dbReference type="ChEBI" id="CHEBI:43474"/>
        <dbReference type="ChEBI" id="CHEBI:57701"/>
        <dbReference type="EC" id="4.2.3.5"/>
    </reaction>
</comment>
<evidence type="ECO:0000256" key="5">
    <source>
        <dbReference type="ARBA" id="ARBA00022630"/>
    </source>
</evidence>
<dbReference type="InterPro" id="IPR020541">
    <property type="entry name" value="Chorismate_synthase_CS"/>
</dbReference>
<sequence>MKMRYLTAGESHGKAITTILEGIPANLEISKEDIDRELARRQGGYGRGGRMKIETDQANVLSGIRGGKTLGSPITLQIENRDWINWEEVMDPFGDSGYSQEELVIKKETKIKHVKPKVTKPRPGHADLAGSLKYNHEDIRNILERASARETAMRVAVGAIAKTFLKNFGIEVAGHVLQVGTVALDKKLDMELEELKVKSEGSPLRCVDEETTKEMIKEIDRCKEAGDSLGGIFEIRTTNLPVGLGSHVQWDRKLDARLTMALMSIQAIKGVEVGLGMEAGKRWGSKVHDEIFYDDKFYRTTNNAGGIEGGMTNGEPIILRAAMKPIPTLYQPLSSVDLETKEKFKASVERSDVTAVPAASVVGEAVVAFELAKTFLEKFGGDSMEEIKANYENYLAMVKER</sequence>
<evidence type="ECO:0000256" key="8">
    <source>
        <dbReference type="ARBA" id="ARBA00022857"/>
    </source>
</evidence>
<keyword evidence="14" id="KW-1185">Reference proteome</keyword>
<dbReference type="PANTHER" id="PTHR21085:SF0">
    <property type="entry name" value="CHORISMATE SYNTHASE"/>
    <property type="match status" value="1"/>
</dbReference>
<name>A0A285I5H2_9FIRM</name>
<keyword evidence="10 11" id="KW-0456">Lyase</keyword>
<reference evidence="14" key="1">
    <citation type="submission" date="2017-09" db="EMBL/GenBank/DDBJ databases">
        <authorList>
            <person name="Varghese N."/>
            <person name="Submissions S."/>
        </authorList>
    </citation>
    <scope>NUCLEOTIDE SEQUENCE [LARGE SCALE GENOMIC DNA]</scope>
    <source>
        <strain evidence="14">MSL47</strain>
    </source>
</reference>
<feature type="binding site" evidence="11">
    <location>
        <begin position="145"/>
        <end position="147"/>
    </location>
    <ligand>
        <name>FMN</name>
        <dbReference type="ChEBI" id="CHEBI:58210"/>
    </ligand>
</feature>
<organism evidence="13 14">
    <name type="scientific">Orenia metallireducens</name>
    <dbReference type="NCBI Taxonomy" id="1413210"/>
    <lineage>
        <taxon>Bacteria</taxon>
        <taxon>Bacillati</taxon>
        <taxon>Bacillota</taxon>
        <taxon>Clostridia</taxon>
        <taxon>Halanaerobiales</taxon>
        <taxon>Halobacteroidaceae</taxon>
        <taxon>Orenia</taxon>
    </lineage>
</organism>
<dbReference type="InterPro" id="IPR035904">
    <property type="entry name" value="Chorismate_synth_AroC_sf"/>
</dbReference>
<dbReference type="GO" id="GO:0008652">
    <property type="term" value="P:amino acid biosynthetic process"/>
    <property type="evidence" value="ECO:0007669"/>
    <property type="project" value="UniProtKB-KW"/>
</dbReference>
<dbReference type="SUPFAM" id="SSF103263">
    <property type="entry name" value="Chorismate synthase, AroC"/>
    <property type="match status" value="1"/>
</dbReference>
<dbReference type="PANTHER" id="PTHR21085">
    <property type="entry name" value="CHORISMATE SYNTHASE"/>
    <property type="match status" value="1"/>
</dbReference>
<dbReference type="PROSITE" id="PS00788">
    <property type="entry name" value="CHORISMATE_SYNTHASE_2"/>
    <property type="match status" value="1"/>
</dbReference>
<feature type="binding site" evidence="11">
    <location>
        <position position="309"/>
    </location>
    <ligand>
        <name>FMN</name>
        <dbReference type="ChEBI" id="CHEBI:58210"/>
    </ligand>
</feature>
<evidence type="ECO:0000256" key="9">
    <source>
        <dbReference type="ARBA" id="ARBA00023141"/>
    </source>
</evidence>
<dbReference type="GO" id="GO:0004107">
    <property type="term" value="F:chorismate synthase activity"/>
    <property type="evidence" value="ECO:0007669"/>
    <property type="project" value="UniProtKB-UniRule"/>
</dbReference>
<keyword evidence="9 11" id="KW-0057">Aromatic amino acid biosynthesis</keyword>
<comment type="subunit">
    <text evidence="11">Homotetramer.</text>
</comment>
<feature type="binding site" evidence="11">
    <location>
        <position position="47"/>
    </location>
    <ligand>
        <name>NADP(+)</name>
        <dbReference type="ChEBI" id="CHEBI:58349"/>
    </ligand>
</feature>
<evidence type="ECO:0000256" key="4">
    <source>
        <dbReference type="ARBA" id="ARBA00022605"/>
    </source>
</evidence>
<feature type="binding site" evidence="11">
    <location>
        <begin position="324"/>
        <end position="328"/>
    </location>
    <ligand>
        <name>FMN</name>
        <dbReference type="ChEBI" id="CHEBI:58210"/>
    </ligand>
</feature>
<evidence type="ECO:0000256" key="2">
    <source>
        <dbReference type="ARBA" id="ARBA00008014"/>
    </source>
</evidence>
<dbReference type="CDD" id="cd07304">
    <property type="entry name" value="Chorismate_synthase"/>
    <property type="match status" value="1"/>
</dbReference>
<dbReference type="AlphaFoldDB" id="A0A285I5H2"/>
<gene>
    <name evidence="11" type="primary">aroC</name>
    <name evidence="13" type="ORF">SAMN06265827_13128</name>
</gene>
<keyword evidence="5 11" id="KW-0285">Flavoprotein</keyword>
<dbReference type="NCBIfam" id="TIGR00033">
    <property type="entry name" value="aroC"/>
    <property type="match status" value="1"/>
</dbReference>
<dbReference type="Pfam" id="PF01264">
    <property type="entry name" value="Chorismate_synt"/>
    <property type="match status" value="1"/>
</dbReference>
<dbReference type="InterPro" id="IPR000453">
    <property type="entry name" value="Chorismate_synth"/>
</dbReference>
<evidence type="ECO:0000313" key="13">
    <source>
        <dbReference type="EMBL" id="SNY43199.1"/>
    </source>
</evidence>
<accession>A0A285I5H2</accession>
<keyword evidence="7 11" id="KW-0274">FAD</keyword>
<comment type="function">
    <text evidence="11">Catalyzes the anti-1,4-elimination of the C-3 phosphate and the C-6 proR hydrogen from 5-enolpyruvylshikimate-3-phosphate (EPSP) to yield chorismate, which is the branch point compound that serves as the starting substrate for the three terminal pathways of aromatic amino acid biosynthesis. This reaction introduces a second double bond into the aromatic ring system.</text>
</comment>
<keyword evidence="8 11" id="KW-0521">NADP</keyword>
<evidence type="ECO:0000256" key="6">
    <source>
        <dbReference type="ARBA" id="ARBA00022643"/>
    </source>
</evidence>
<dbReference type="NCBIfam" id="NF003793">
    <property type="entry name" value="PRK05382.1"/>
    <property type="match status" value="1"/>
</dbReference>
<protein>
    <recommendedName>
        <fullName evidence="3 11">Chorismate synthase</fullName>
        <shortName evidence="11">CS</shortName>
        <ecNumber evidence="3 11">4.2.3.5</ecNumber>
    </recommendedName>
    <alternativeName>
        <fullName evidence="11">5-enolpyruvylshikimate-3-phosphate phospholyase</fullName>
    </alternativeName>
</protein>
<dbReference type="HAMAP" id="MF_00300">
    <property type="entry name" value="Chorismate_synth"/>
    <property type="match status" value="1"/>
</dbReference>
<comment type="cofactor">
    <cofactor evidence="11 12">
        <name>FMNH2</name>
        <dbReference type="ChEBI" id="CHEBI:57618"/>
    </cofactor>
    <text evidence="11 12">Reduced FMN (FMNH(2)).</text>
</comment>
<dbReference type="EC" id="4.2.3.5" evidence="3 11"/>
<evidence type="ECO:0000256" key="12">
    <source>
        <dbReference type="RuleBase" id="RU000605"/>
    </source>
</evidence>
<keyword evidence="4 11" id="KW-0028">Amino-acid biosynthesis</keyword>
<dbReference type="PROSITE" id="PS00787">
    <property type="entry name" value="CHORISMATE_SYNTHASE_1"/>
    <property type="match status" value="1"/>
</dbReference>
<feature type="binding site" evidence="11">
    <location>
        <position position="41"/>
    </location>
    <ligand>
        <name>NADP(+)</name>
        <dbReference type="ChEBI" id="CHEBI:58349"/>
    </ligand>
</feature>
<proteinExistence type="inferred from homology"/>
<dbReference type="STRING" id="1413210.U472_05445"/>
<dbReference type="UniPathway" id="UPA00053">
    <property type="reaction ID" value="UER00090"/>
</dbReference>
<feature type="binding site" evidence="11">
    <location>
        <position position="350"/>
    </location>
    <ligand>
        <name>FMN</name>
        <dbReference type="ChEBI" id="CHEBI:58210"/>
    </ligand>
</feature>
<dbReference type="EMBL" id="OBDZ01000031">
    <property type="protein sequence ID" value="SNY43199.1"/>
    <property type="molecule type" value="Genomic_DNA"/>
</dbReference>
<dbReference type="PROSITE" id="PS00789">
    <property type="entry name" value="CHORISMATE_SYNTHASE_3"/>
    <property type="match status" value="1"/>
</dbReference>